<keyword evidence="2" id="KW-0964">Secreted</keyword>
<name>A0AAE0SE07_9BIVA</name>
<dbReference type="Gene3D" id="3.30.60.30">
    <property type="match status" value="1"/>
</dbReference>
<dbReference type="Proteomes" id="UP001195483">
    <property type="component" value="Unassembled WGS sequence"/>
</dbReference>
<dbReference type="InterPro" id="IPR036179">
    <property type="entry name" value="Ig-like_dom_sf"/>
</dbReference>
<keyword evidence="3 4" id="KW-0732">Signal</keyword>
<evidence type="ECO:0000256" key="3">
    <source>
        <dbReference type="ARBA" id="ARBA00022729"/>
    </source>
</evidence>
<dbReference type="AlphaFoldDB" id="A0AAE0SE07"/>
<reference evidence="6" key="1">
    <citation type="journal article" date="2021" name="Genome Biol. Evol.">
        <title>A High-Quality Reference Genome for a Parasitic Bivalve with Doubly Uniparental Inheritance (Bivalvia: Unionida).</title>
        <authorList>
            <person name="Smith C.H."/>
        </authorList>
    </citation>
    <scope>NUCLEOTIDE SEQUENCE</scope>
    <source>
        <strain evidence="6">CHS0354</strain>
    </source>
</reference>
<dbReference type="EMBL" id="JAEAOA010002345">
    <property type="protein sequence ID" value="KAK3590199.1"/>
    <property type="molecule type" value="Genomic_DNA"/>
</dbReference>
<accession>A0AAE0SE07</accession>
<dbReference type="SUPFAM" id="SSF100895">
    <property type="entry name" value="Kazal-type serine protease inhibitors"/>
    <property type="match status" value="1"/>
</dbReference>
<keyword evidence="7" id="KW-1185">Reference proteome</keyword>
<evidence type="ECO:0000256" key="2">
    <source>
        <dbReference type="ARBA" id="ARBA00022525"/>
    </source>
</evidence>
<evidence type="ECO:0000259" key="5">
    <source>
        <dbReference type="PROSITE" id="PS50835"/>
    </source>
</evidence>
<dbReference type="InterPro" id="IPR013783">
    <property type="entry name" value="Ig-like_fold"/>
</dbReference>
<comment type="subcellular location">
    <subcellularLocation>
        <location evidence="1">Secreted</location>
    </subcellularLocation>
</comment>
<dbReference type="GO" id="GO:0009966">
    <property type="term" value="P:regulation of signal transduction"/>
    <property type="evidence" value="ECO:0007669"/>
    <property type="project" value="TreeGrafter"/>
</dbReference>
<dbReference type="InterPro" id="IPR003599">
    <property type="entry name" value="Ig_sub"/>
</dbReference>
<feature type="chain" id="PRO_5042027400" description="Ig-like domain-containing protein" evidence="4">
    <location>
        <begin position="17"/>
        <end position="206"/>
    </location>
</feature>
<sequence length="206" mass="22750">MWRFAVLFALFTVAFAKKRSLCDPSEKKDCDEHYKCVPDSLLKTGRCECIYNKIICGSNGKTYNDFCELVEEAMATDNANLSVQSYGRCIADPEIIAGPESTKNKTGDFITLSCEAIGNPIPIIFWFFTQADGTTKPLPSDDSAVAVNMRGGPDSYRITGFVQIMDASKRHEGDYTCVAVQMDVPTKSKAEATARVKIVEEDVENL</sequence>
<dbReference type="InterPro" id="IPR002350">
    <property type="entry name" value="Kazal_dom"/>
</dbReference>
<feature type="signal peptide" evidence="4">
    <location>
        <begin position="1"/>
        <end position="16"/>
    </location>
</feature>
<dbReference type="SUPFAM" id="SSF48726">
    <property type="entry name" value="Immunoglobulin"/>
    <property type="match status" value="1"/>
</dbReference>
<dbReference type="SMART" id="SM00409">
    <property type="entry name" value="IG"/>
    <property type="match status" value="1"/>
</dbReference>
<dbReference type="InterPro" id="IPR011390">
    <property type="entry name" value="IGFBP_rP_mac25"/>
</dbReference>
<evidence type="ECO:0000256" key="1">
    <source>
        <dbReference type="ARBA" id="ARBA00004613"/>
    </source>
</evidence>
<dbReference type="GO" id="GO:0001558">
    <property type="term" value="P:regulation of cell growth"/>
    <property type="evidence" value="ECO:0007669"/>
    <property type="project" value="InterPro"/>
</dbReference>
<comment type="caution">
    <text evidence="6">The sequence shown here is derived from an EMBL/GenBank/DDBJ whole genome shotgun (WGS) entry which is preliminary data.</text>
</comment>
<dbReference type="PANTHER" id="PTHR14186">
    <property type="entry name" value="INSULIN-LIKE GROWTH FACTOR BINDING PROTEIN-RELATED"/>
    <property type="match status" value="1"/>
</dbReference>
<dbReference type="InterPro" id="IPR036058">
    <property type="entry name" value="Kazal_dom_sf"/>
</dbReference>
<evidence type="ECO:0000256" key="4">
    <source>
        <dbReference type="SAM" id="SignalP"/>
    </source>
</evidence>
<dbReference type="PROSITE" id="PS50835">
    <property type="entry name" value="IG_LIKE"/>
    <property type="match status" value="1"/>
</dbReference>
<dbReference type="InterPro" id="IPR007110">
    <property type="entry name" value="Ig-like_dom"/>
</dbReference>
<reference evidence="6" key="2">
    <citation type="journal article" date="2021" name="Genome Biol. Evol.">
        <title>Developing a high-quality reference genome for a parasitic bivalve with doubly uniparental inheritance (Bivalvia: Unionida).</title>
        <authorList>
            <person name="Smith C.H."/>
        </authorList>
    </citation>
    <scope>NUCLEOTIDE SEQUENCE</scope>
    <source>
        <strain evidence="6">CHS0354</strain>
        <tissue evidence="6">Mantle</tissue>
    </source>
</reference>
<protein>
    <recommendedName>
        <fullName evidence="5">Ig-like domain-containing protein</fullName>
    </recommendedName>
</protein>
<dbReference type="GO" id="GO:0005576">
    <property type="term" value="C:extracellular region"/>
    <property type="evidence" value="ECO:0007669"/>
    <property type="project" value="UniProtKB-SubCell"/>
</dbReference>
<dbReference type="Pfam" id="PF13927">
    <property type="entry name" value="Ig_3"/>
    <property type="match status" value="1"/>
</dbReference>
<feature type="domain" description="Ig-like" evidence="5">
    <location>
        <begin position="93"/>
        <end position="193"/>
    </location>
</feature>
<dbReference type="GO" id="GO:0005520">
    <property type="term" value="F:insulin-like growth factor binding"/>
    <property type="evidence" value="ECO:0007669"/>
    <property type="project" value="InterPro"/>
</dbReference>
<reference evidence="6" key="3">
    <citation type="submission" date="2023-05" db="EMBL/GenBank/DDBJ databases">
        <authorList>
            <person name="Smith C.H."/>
        </authorList>
    </citation>
    <scope>NUCLEOTIDE SEQUENCE</scope>
    <source>
        <strain evidence="6">CHS0354</strain>
        <tissue evidence="6">Mantle</tissue>
    </source>
</reference>
<organism evidence="6 7">
    <name type="scientific">Potamilus streckersoni</name>
    <dbReference type="NCBI Taxonomy" id="2493646"/>
    <lineage>
        <taxon>Eukaryota</taxon>
        <taxon>Metazoa</taxon>
        <taxon>Spiralia</taxon>
        <taxon>Lophotrochozoa</taxon>
        <taxon>Mollusca</taxon>
        <taxon>Bivalvia</taxon>
        <taxon>Autobranchia</taxon>
        <taxon>Heteroconchia</taxon>
        <taxon>Palaeoheterodonta</taxon>
        <taxon>Unionida</taxon>
        <taxon>Unionoidea</taxon>
        <taxon>Unionidae</taxon>
        <taxon>Ambleminae</taxon>
        <taxon>Lampsilini</taxon>
        <taxon>Potamilus</taxon>
    </lineage>
</organism>
<proteinExistence type="predicted"/>
<dbReference type="PANTHER" id="PTHR14186:SF19">
    <property type="entry name" value="INSULIN-LIKE GROWTH FACTOR-BINDING PROTEIN 7"/>
    <property type="match status" value="1"/>
</dbReference>
<dbReference type="CDD" id="cd00104">
    <property type="entry name" value="KAZAL_FS"/>
    <property type="match status" value="1"/>
</dbReference>
<dbReference type="Gene3D" id="2.60.40.10">
    <property type="entry name" value="Immunoglobulins"/>
    <property type="match status" value="1"/>
</dbReference>
<evidence type="ECO:0000313" key="7">
    <source>
        <dbReference type="Proteomes" id="UP001195483"/>
    </source>
</evidence>
<evidence type="ECO:0000313" key="6">
    <source>
        <dbReference type="EMBL" id="KAK3590199.1"/>
    </source>
</evidence>
<gene>
    <name evidence="6" type="ORF">CHS0354_041257</name>
</gene>
<dbReference type="Pfam" id="PF00050">
    <property type="entry name" value="Kazal_1"/>
    <property type="match status" value="1"/>
</dbReference>